<evidence type="ECO:0000256" key="7">
    <source>
        <dbReference type="ARBA" id="ARBA00023033"/>
    </source>
</evidence>
<dbReference type="PRINTS" id="PR00420">
    <property type="entry name" value="RNGMNOXGNASE"/>
</dbReference>
<evidence type="ECO:0000256" key="3">
    <source>
        <dbReference type="ARBA" id="ARBA00005349"/>
    </source>
</evidence>
<evidence type="ECO:0000256" key="5">
    <source>
        <dbReference type="ARBA" id="ARBA00022827"/>
    </source>
</evidence>
<evidence type="ECO:0000259" key="8">
    <source>
        <dbReference type="Pfam" id="PF01494"/>
    </source>
</evidence>
<dbReference type="PANTHER" id="PTHR43876:SF25">
    <property type="entry name" value="MONOOXYGENASE NMA2164"/>
    <property type="match status" value="1"/>
</dbReference>
<dbReference type="GO" id="GO:0071949">
    <property type="term" value="F:FAD binding"/>
    <property type="evidence" value="ECO:0007669"/>
    <property type="project" value="InterPro"/>
</dbReference>
<keyword evidence="5" id="KW-0274">FAD</keyword>
<dbReference type="InterPro" id="IPR002938">
    <property type="entry name" value="FAD-bd"/>
</dbReference>
<dbReference type="NCBIfam" id="TIGR01988">
    <property type="entry name" value="Ubi-OHases"/>
    <property type="match status" value="1"/>
</dbReference>
<dbReference type="AlphaFoldDB" id="A0A2W5KC00"/>
<name>A0A2W5KC00_9GAMM</name>
<keyword evidence="6" id="KW-0560">Oxidoreductase</keyword>
<keyword evidence="7" id="KW-0503">Monooxygenase</keyword>
<dbReference type="Pfam" id="PF01494">
    <property type="entry name" value="FAD_binding_3"/>
    <property type="match status" value="1"/>
</dbReference>
<evidence type="ECO:0000313" key="10">
    <source>
        <dbReference type="Proteomes" id="UP000249046"/>
    </source>
</evidence>
<dbReference type="GO" id="GO:0006744">
    <property type="term" value="P:ubiquinone biosynthetic process"/>
    <property type="evidence" value="ECO:0007669"/>
    <property type="project" value="UniProtKB-UniPathway"/>
</dbReference>
<proteinExistence type="inferred from homology"/>
<comment type="pathway">
    <text evidence="2">Cofactor biosynthesis; ubiquinone biosynthesis.</text>
</comment>
<evidence type="ECO:0000256" key="2">
    <source>
        <dbReference type="ARBA" id="ARBA00004749"/>
    </source>
</evidence>
<keyword evidence="4" id="KW-0285">Flavoprotein</keyword>
<feature type="domain" description="FAD-binding" evidence="8">
    <location>
        <begin position="3"/>
        <end position="337"/>
    </location>
</feature>
<dbReference type="InterPro" id="IPR051205">
    <property type="entry name" value="UbiH/COQ6_monooxygenase"/>
</dbReference>
<evidence type="ECO:0000313" key="9">
    <source>
        <dbReference type="EMBL" id="PZQ13174.1"/>
    </source>
</evidence>
<dbReference type="Proteomes" id="UP000249046">
    <property type="component" value="Unassembled WGS sequence"/>
</dbReference>
<dbReference type="PANTHER" id="PTHR43876">
    <property type="entry name" value="UBIQUINONE BIOSYNTHESIS MONOOXYGENASE COQ6, MITOCHONDRIAL"/>
    <property type="match status" value="1"/>
</dbReference>
<dbReference type="NCBIfam" id="NF006593">
    <property type="entry name" value="PRK09126.1"/>
    <property type="match status" value="1"/>
</dbReference>
<dbReference type="SUPFAM" id="SSF51905">
    <property type="entry name" value="FAD/NAD(P)-binding domain"/>
    <property type="match status" value="1"/>
</dbReference>
<comment type="caution">
    <text evidence="9">The sequence shown here is derived from an EMBL/GenBank/DDBJ whole genome shotgun (WGS) entry which is preliminary data.</text>
</comment>
<gene>
    <name evidence="9" type="ORF">DI564_11740</name>
</gene>
<evidence type="ECO:0000256" key="1">
    <source>
        <dbReference type="ARBA" id="ARBA00001974"/>
    </source>
</evidence>
<reference evidence="9 10" key="1">
    <citation type="submission" date="2017-08" db="EMBL/GenBank/DDBJ databases">
        <title>Infants hospitalized years apart are colonized by the same room-sourced microbial strains.</title>
        <authorList>
            <person name="Brooks B."/>
            <person name="Olm M.R."/>
            <person name="Firek B.A."/>
            <person name="Baker R."/>
            <person name="Thomas B.C."/>
            <person name="Morowitz M.J."/>
            <person name="Banfield J.F."/>
        </authorList>
    </citation>
    <scope>NUCLEOTIDE SEQUENCE [LARGE SCALE GENOMIC DNA]</scope>
    <source>
        <strain evidence="9">S2_005_003_R2_42</strain>
    </source>
</reference>
<organism evidence="9 10">
    <name type="scientific">Rhodanobacter denitrificans</name>
    <dbReference type="NCBI Taxonomy" id="666685"/>
    <lineage>
        <taxon>Bacteria</taxon>
        <taxon>Pseudomonadati</taxon>
        <taxon>Pseudomonadota</taxon>
        <taxon>Gammaproteobacteria</taxon>
        <taxon>Lysobacterales</taxon>
        <taxon>Rhodanobacteraceae</taxon>
        <taxon>Rhodanobacter</taxon>
    </lineage>
</organism>
<dbReference type="GO" id="GO:0004497">
    <property type="term" value="F:monooxygenase activity"/>
    <property type="evidence" value="ECO:0007669"/>
    <property type="project" value="UniProtKB-KW"/>
</dbReference>
<dbReference type="UniPathway" id="UPA00232"/>
<sequence length="395" mass="42031">MQIDIAIVGAGPAGLTLARSLRGSGLEIALIDPQPREALAEPAFDGREIALTHTSRRLLGEAGIWARLDADAIAPLREARIVNGRGTTPLTIGAGGGAPLGFLVANQAIRRAAFDAAAVTDGVRVLDSCRVVAIDQAAHDRTALRLSDGRVLRTRLVVAADGRFSTTRRLLGIGARQRDFGKTMLVCRMTHERPHEAVALEWFDHGQTVALLPLAGRSSSLVLTLPPLEIERLTALDDAAFGAEITQRLDGRLGAMRPAGSRHAYPLVASFADRFAGPRCALVGDAAVGMHPVTAHGFNFGLLGQARLAAAIRAGAASPGGDLADPARLAHYAREHRRETEPLYRTTNLIVSLYTDERTPARWLREAALGAAARLPPLKRAIAARLTGRADPLPR</sequence>
<dbReference type="GO" id="GO:0016705">
    <property type="term" value="F:oxidoreductase activity, acting on paired donors, with incorporation or reduction of molecular oxygen"/>
    <property type="evidence" value="ECO:0007669"/>
    <property type="project" value="InterPro"/>
</dbReference>
<dbReference type="InterPro" id="IPR036188">
    <property type="entry name" value="FAD/NAD-bd_sf"/>
</dbReference>
<comment type="similarity">
    <text evidence="3">Belongs to the UbiH/COQ6 family.</text>
</comment>
<accession>A0A2W5KC00</accession>
<comment type="cofactor">
    <cofactor evidence="1">
        <name>FAD</name>
        <dbReference type="ChEBI" id="CHEBI:57692"/>
    </cofactor>
</comment>
<dbReference type="InterPro" id="IPR010971">
    <property type="entry name" value="UbiH/COQ6"/>
</dbReference>
<evidence type="ECO:0000256" key="4">
    <source>
        <dbReference type="ARBA" id="ARBA00022630"/>
    </source>
</evidence>
<dbReference type="EMBL" id="QFPO01000010">
    <property type="protein sequence ID" value="PZQ13174.1"/>
    <property type="molecule type" value="Genomic_DNA"/>
</dbReference>
<protein>
    <submittedName>
        <fullName evidence="9">FAD-dependent hydroxylase</fullName>
    </submittedName>
</protein>
<evidence type="ECO:0000256" key="6">
    <source>
        <dbReference type="ARBA" id="ARBA00023002"/>
    </source>
</evidence>
<dbReference type="Gene3D" id="3.50.50.60">
    <property type="entry name" value="FAD/NAD(P)-binding domain"/>
    <property type="match status" value="2"/>
</dbReference>